<evidence type="ECO:0000256" key="2">
    <source>
        <dbReference type="ARBA" id="ARBA00005346"/>
    </source>
</evidence>
<sequence>MTLPVFLAAAAEAPGGFKVDAVLPLFVGIPLALVALAAIAPWRPIRDSICLFTPVGTMLGGLWLFGYTAAHGTIAHSVGLYIGGVAIPLAGDQFAAVMIVTTSIVAIAANWFALVVGETRARFYPALATMVLSGVMGALLTADLFNFFVFIEVMLLPSYGLLAMTGTWARLSAGRAFVLVNLATSTLLLVGVAIVYGVVGTVNIAALRGVASGHGPATVAMGIVVIAMVVKAGLFPVHTWLPRSYPQTSASVMALFSALHTKVAVFILFRIYVVIFDLDPRWTTLIIVICIASMIVGSFAGLAENSMRRVLAYQMVNGMPMIMVMLAFTAGNEKAALAAGILYMLHHMITVGSLILSAGAVEETYGKDVLSKLSGIARRDPLVAAVFAAGAFSLVGFPPFSGLWAKVYLIVNVAATQTTAGWIVIAVVILASFAAFQAVLRIWRKVFWGGEMNKQRIPESLRVPLARIAPAAALAVLSFGMFIFAGPLVSVVLSAADSLIDVSSYVSAVLGLDPNQAVGSVAAATISGGAS</sequence>
<evidence type="ECO:0000259" key="9">
    <source>
        <dbReference type="Pfam" id="PF00361"/>
    </source>
</evidence>
<evidence type="ECO:0000256" key="6">
    <source>
        <dbReference type="ARBA" id="ARBA00023136"/>
    </source>
</evidence>
<feature type="transmembrane region" description="Helical" evidence="8">
    <location>
        <begin position="176"/>
        <end position="199"/>
    </location>
</feature>
<dbReference type="InterPro" id="IPR050586">
    <property type="entry name" value="CPA3_Na-H_Antiporter_D"/>
</dbReference>
<evidence type="ECO:0000256" key="1">
    <source>
        <dbReference type="ARBA" id="ARBA00004651"/>
    </source>
</evidence>
<evidence type="ECO:0000256" key="8">
    <source>
        <dbReference type="SAM" id="Phobius"/>
    </source>
</evidence>
<proteinExistence type="inferred from homology"/>
<dbReference type="GO" id="GO:0042773">
    <property type="term" value="P:ATP synthesis coupled electron transport"/>
    <property type="evidence" value="ECO:0007669"/>
    <property type="project" value="InterPro"/>
</dbReference>
<dbReference type="STRING" id="571915.CMUST_00980"/>
<feature type="transmembrane region" description="Helical" evidence="8">
    <location>
        <begin position="336"/>
        <end position="361"/>
    </location>
</feature>
<feature type="transmembrane region" description="Helical" evidence="8">
    <location>
        <begin position="147"/>
        <end position="169"/>
    </location>
</feature>
<dbReference type="InterPro" id="IPR001750">
    <property type="entry name" value="ND/Mrp_TM"/>
</dbReference>
<accession>A0A0G3H0B6</accession>
<dbReference type="PANTHER" id="PTHR42703">
    <property type="entry name" value="NADH DEHYDROGENASE"/>
    <property type="match status" value="1"/>
</dbReference>
<keyword evidence="3" id="KW-1003">Cell membrane</keyword>
<dbReference type="PATRIC" id="fig|571915.4.peg.199"/>
<dbReference type="OrthoDB" id="9768329at2"/>
<feature type="transmembrane region" description="Helical" evidence="8">
    <location>
        <begin position="21"/>
        <end position="42"/>
    </location>
</feature>
<dbReference type="InterPro" id="IPR003918">
    <property type="entry name" value="NADH_UbQ_OxRdtase"/>
</dbReference>
<dbReference type="GO" id="GO:0016829">
    <property type="term" value="F:lyase activity"/>
    <property type="evidence" value="ECO:0007669"/>
    <property type="project" value="UniProtKB-KW"/>
</dbReference>
<evidence type="ECO:0000313" key="10">
    <source>
        <dbReference type="EMBL" id="AKK04547.1"/>
    </source>
</evidence>
<evidence type="ECO:0000256" key="5">
    <source>
        <dbReference type="ARBA" id="ARBA00022989"/>
    </source>
</evidence>
<evidence type="ECO:0000256" key="3">
    <source>
        <dbReference type="ARBA" id="ARBA00022475"/>
    </source>
</evidence>
<dbReference type="AlphaFoldDB" id="A0A0G3H0B6"/>
<organism evidence="10 11">
    <name type="scientific">Corynebacterium mustelae</name>
    <dbReference type="NCBI Taxonomy" id="571915"/>
    <lineage>
        <taxon>Bacteria</taxon>
        <taxon>Bacillati</taxon>
        <taxon>Actinomycetota</taxon>
        <taxon>Actinomycetes</taxon>
        <taxon>Mycobacteriales</taxon>
        <taxon>Corynebacteriaceae</taxon>
        <taxon>Corynebacterium</taxon>
    </lineage>
</organism>
<dbReference type="GO" id="GO:0005886">
    <property type="term" value="C:plasma membrane"/>
    <property type="evidence" value="ECO:0007669"/>
    <property type="project" value="UniProtKB-SubCell"/>
</dbReference>
<dbReference type="NCBIfam" id="NF006239">
    <property type="entry name" value="PRK08375.1-5"/>
    <property type="match status" value="1"/>
</dbReference>
<dbReference type="KEGG" id="cmv:CMUST_00980"/>
<evidence type="ECO:0000313" key="11">
    <source>
        <dbReference type="Proteomes" id="UP000035199"/>
    </source>
</evidence>
<keyword evidence="6 8" id="KW-0472">Membrane</keyword>
<dbReference type="PRINTS" id="PR01437">
    <property type="entry name" value="NUOXDRDTASE4"/>
</dbReference>
<feature type="transmembrane region" description="Helical" evidence="8">
    <location>
        <begin position="123"/>
        <end position="141"/>
    </location>
</feature>
<reference evidence="11" key="2">
    <citation type="submission" date="2015-05" db="EMBL/GenBank/DDBJ databases">
        <title>Complete genome sequence of Corynebacterium mustelae DSM 45274, isolated from various tissues of a male ferret with lethal sepsis.</title>
        <authorList>
            <person name="Ruckert C."/>
            <person name="Albersmeier A."/>
            <person name="Winkler A."/>
            <person name="Tauch A."/>
        </authorList>
    </citation>
    <scope>NUCLEOTIDE SEQUENCE [LARGE SCALE GENOMIC DNA]</scope>
    <source>
        <strain evidence="11">DSM 45274</strain>
    </source>
</reference>
<feature type="transmembrane region" description="Helical" evidence="8">
    <location>
        <begin position="219"/>
        <end position="241"/>
    </location>
</feature>
<dbReference type="GO" id="GO:0008137">
    <property type="term" value="F:NADH dehydrogenase (ubiquinone) activity"/>
    <property type="evidence" value="ECO:0007669"/>
    <property type="project" value="InterPro"/>
</dbReference>
<feature type="transmembrane region" description="Helical" evidence="8">
    <location>
        <begin position="94"/>
        <end position="116"/>
    </location>
</feature>
<keyword evidence="5 8" id="KW-1133">Transmembrane helix</keyword>
<feature type="transmembrane region" description="Helical" evidence="8">
    <location>
        <begin position="282"/>
        <end position="303"/>
    </location>
</feature>
<feature type="transmembrane region" description="Helical" evidence="8">
    <location>
        <begin position="464"/>
        <end position="485"/>
    </location>
</feature>
<dbReference type="PANTHER" id="PTHR42703:SF1">
    <property type="entry name" value="NA(+)_H(+) ANTIPORTER SUBUNIT D1"/>
    <property type="match status" value="1"/>
</dbReference>
<name>A0A0G3H0B6_9CORY</name>
<evidence type="ECO:0000256" key="7">
    <source>
        <dbReference type="RuleBase" id="RU000320"/>
    </source>
</evidence>
<keyword evidence="11" id="KW-1185">Reference proteome</keyword>
<evidence type="ECO:0000256" key="4">
    <source>
        <dbReference type="ARBA" id="ARBA00022692"/>
    </source>
</evidence>
<dbReference type="EMBL" id="CP011542">
    <property type="protein sequence ID" value="AKK04547.1"/>
    <property type="molecule type" value="Genomic_DNA"/>
</dbReference>
<feature type="transmembrane region" description="Helical" evidence="8">
    <location>
        <begin position="310"/>
        <end position="330"/>
    </location>
</feature>
<gene>
    <name evidence="10" type="primary">mnhD</name>
    <name evidence="10" type="ORF">CMUST_00980</name>
</gene>
<dbReference type="Proteomes" id="UP000035199">
    <property type="component" value="Chromosome"/>
</dbReference>
<feature type="transmembrane region" description="Helical" evidence="8">
    <location>
        <begin position="49"/>
        <end position="74"/>
    </location>
</feature>
<feature type="transmembrane region" description="Helical" evidence="8">
    <location>
        <begin position="420"/>
        <end position="443"/>
    </location>
</feature>
<dbReference type="Pfam" id="PF00361">
    <property type="entry name" value="Proton_antipo_M"/>
    <property type="match status" value="1"/>
</dbReference>
<reference evidence="10 11" key="1">
    <citation type="journal article" date="2015" name="Genome Announc.">
        <title>Complete Genome Sequence of the Type Strain Corynebacterium mustelae DSM 45274, Isolated from Various Tissues of a Male Ferret with Lethal Sepsis.</title>
        <authorList>
            <person name="Ruckert C."/>
            <person name="Eimer J."/>
            <person name="Winkler A."/>
            <person name="Tauch A."/>
        </authorList>
    </citation>
    <scope>NUCLEOTIDE SEQUENCE [LARGE SCALE GENOMIC DNA]</scope>
    <source>
        <strain evidence="10 11">DSM 45274</strain>
    </source>
</reference>
<keyword evidence="4 7" id="KW-0812">Transmembrane</keyword>
<comment type="subcellular location">
    <subcellularLocation>
        <location evidence="1">Cell membrane</location>
        <topology evidence="1">Multi-pass membrane protein</topology>
    </subcellularLocation>
    <subcellularLocation>
        <location evidence="7">Membrane</location>
        <topology evidence="7">Multi-pass membrane protein</topology>
    </subcellularLocation>
</comment>
<feature type="transmembrane region" description="Helical" evidence="8">
    <location>
        <begin position="253"/>
        <end position="276"/>
    </location>
</feature>
<comment type="similarity">
    <text evidence="2">Belongs to the CPA3 antiporters (TC 2.A.63) subunit D family.</text>
</comment>
<keyword evidence="10" id="KW-0456">Lyase</keyword>
<feature type="domain" description="NADH:quinone oxidoreductase/Mrp antiporter transmembrane" evidence="9">
    <location>
        <begin position="143"/>
        <end position="429"/>
    </location>
</feature>
<feature type="transmembrane region" description="Helical" evidence="8">
    <location>
        <begin position="382"/>
        <end position="400"/>
    </location>
</feature>
<dbReference type="RefSeq" id="WP_047260946.1">
    <property type="nucleotide sequence ID" value="NZ_CP011542.1"/>
</dbReference>
<protein>
    <submittedName>
        <fullName evidence="10">Formate hydrogenlyase subunit 3/multisubunit Na+/H+ antiporter, MnhD subunit</fullName>
    </submittedName>
</protein>